<evidence type="ECO:0000313" key="3">
    <source>
        <dbReference type="Proteomes" id="UP000799423"/>
    </source>
</evidence>
<feature type="region of interest" description="Disordered" evidence="1">
    <location>
        <begin position="117"/>
        <end position="176"/>
    </location>
</feature>
<accession>A0A6A7BMX6</accession>
<dbReference type="AlphaFoldDB" id="A0A6A7BMX6"/>
<dbReference type="OrthoDB" id="3692823at2759"/>
<organism evidence="2 3">
    <name type="scientific">Plenodomus tracheiphilus IPT5</name>
    <dbReference type="NCBI Taxonomy" id="1408161"/>
    <lineage>
        <taxon>Eukaryota</taxon>
        <taxon>Fungi</taxon>
        <taxon>Dikarya</taxon>
        <taxon>Ascomycota</taxon>
        <taxon>Pezizomycotina</taxon>
        <taxon>Dothideomycetes</taxon>
        <taxon>Pleosporomycetidae</taxon>
        <taxon>Pleosporales</taxon>
        <taxon>Pleosporineae</taxon>
        <taxon>Leptosphaeriaceae</taxon>
        <taxon>Plenodomus</taxon>
    </lineage>
</organism>
<protein>
    <submittedName>
        <fullName evidence="2">Uncharacterized protein</fullName>
    </submittedName>
</protein>
<evidence type="ECO:0000256" key="1">
    <source>
        <dbReference type="SAM" id="MobiDB-lite"/>
    </source>
</evidence>
<gene>
    <name evidence="2" type="ORF">T440DRAFT_384416</name>
</gene>
<feature type="region of interest" description="Disordered" evidence="1">
    <location>
        <begin position="474"/>
        <end position="495"/>
    </location>
</feature>
<feature type="compositionally biased region" description="Low complexity" evidence="1">
    <location>
        <begin position="238"/>
        <end position="249"/>
    </location>
</feature>
<feature type="region of interest" description="Disordered" evidence="1">
    <location>
        <begin position="238"/>
        <end position="257"/>
    </location>
</feature>
<keyword evidence="3" id="KW-1185">Reference proteome</keyword>
<dbReference type="Proteomes" id="UP000799423">
    <property type="component" value="Unassembled WGS sequence"/>
</dbReference>
<name>A0A6A7BMX6_9PLEO</name>
<reference evidence="2" key="1">
    <citation type="submission" date="2020-01" db="EMBL/GenBank/DDBJ databases">
        <authorList>
            <consortium name="DOE Joint Genome Institute"/>
            <person name="Haridas S."/>
            <person name="Albert R."/>
            <person name="Binder M."/>
            <person name="Bloem J."/>
            <person name="Labutti K."/>
            <person name="Salamov A."/>
            <person name="Andreopoulos B."/>
            <person name="Baker S.E."/>
            <person name="Barry K."/>
            <person name="Bills G."/>
            <person name="Bluhm B.H."/>
            <person name="Cannon C."/>
            <person name="Castanera R."/>
            <person name="Culley D.E."/>
            <person name="Daum C."/>
            <person name="Ezra D."/>
            <person name="Gonzalez J.B."/>
            <person name="Henrissat B."/>
            <person name="Kuo A."/>
            <person name="Liang C."/>
            <person name="Lipzen A."/>
            <person name="Lutzoni F."/>
            <person name="Magnuson J."/>
            <person name="Mondo S."/>
            <person name="Nolan M."/>
            <person name="Ohm R."/>
            <person name="Pangilinan J."/>
            <person name="Park H.-J."/>
            <person name="Ramirez L."/>
            <person name="Alfaro M."/>
            <person name="Sun H."/>
            <person name="Tritt A."/>
            <person name="Yoshinaga Y."/>
            <person name="Zwiers L.-H."/>
            <person name="Turgeon B.G."/>
            <person name="Goodwin S.B."/>
            <person name="Spatafora J.W."/>
            <person name="Crous P.W."/>
            <person name="Grigoriev I.V."/>
        </authorList>
    </citation>
    <scope>NUCLEOTIDE SEQUENCE</scope>
    <source>
        <strain evidence="2">IPT5</strain>
    </source>
</reference>
<evidence type="ECO:0000313" key="2">
    <source>
        <dbReference type="EMBL" id="KAF2856147.1"/>
    </source>
</evidence>
<dbReference type="EMBL" id="MU006289">
    <property type="protein sequence ID" value="KAF2856147.1"/>
    <property type="molecule type" value="Genomic_DNA"/>
</dbReference>
<proteinExistence type="predicted"/>
<sequence>MADRNGSYNRSKSMPLIGLGQIQGPRKGPDQHEWKHALLHSPGLQTFRNNTASVWAPNGVQFLEPAVPIIADKRGGDADGDDAGSQSSVSTVKMNAGVADGLNVSEEHLIQALPGPEMRIGMSSPWQRTPTNERPNSRASSGNDSDTTFVTDHSLTRSVGSVDSSGCTSSPPKHDPNLYRDLTAMLNRATVANKPHVAKVIHAPEPLQRRQASNRLSSLPAIPSPLGLSRVKNDVVSDGSGLMGSSPSSPRWLQEASTAQSPNICGLYKSYSGLEQGSPSQKTAGFSLGHGRNPTDPFVERAEKLPSGTPEAVQNPKEYIRFRSPLPLTTPDRTVSPQDPPSVPRGCDTRPPNHPNILPSAQVDLPIPPPPLPFVQHNYTYTPEARAVLDAQKVTREAWIRTEAKQITDLSRARFAAAQQYERTHSVDDYAVWSHTETAYLDATNLEKRQEERRNMFLPQGTSAMRTGPDNIYGDGSASFTPTPNQYGGGDSNGGEGGIGRLLGFQMAFMERVCAEVKHRSQDGNYGGEEAADKITAEMLDTLSIAERAALRKHLVARLQRGTDGRACN</sequence>
<feature type="region of interest" description="Disordered" evidence="1">
    <location>
        <begin position="324"/>
        <end position="347"/>
    </location>
</feature>
<feature type="compositionally biased region" description="Polar residues" evidence="1">
    <location>
        <begin position="124"/>
        <end position="171"/>
    </location>
</feature>